<dbReference type="EMBL" id="JBHUOM010000023">
    <property type="protein sequence ID" value="MFD2936434.1"/>
    <property type="molecule type" value="Genomic_DNA"/>
</dbReference>
<reference evidence="2" key="1">
    <citation type="journal article" date="2019" name="Int. J. Syst. Evol. Microbiol.">
        <title>The Global Catalogue of Microorganisms (GCM) 10K type strain sequencing project: providing services to taxonomists for standard genome sequencing and annotation.</title>
        <authorList>
            <consortium name="The Broad Institute Genomics Platform"/>
            <consortium name="The Broad Institute Genome Sequencing Center for Infectious Disease"/>
            <person name="Wu L."/>
            <person name="Ma J."/>
        </authorList>
    </citation>
    <scope>NUCLEOTIDE SEQUENCE [LARGE SCALE GENOMIC DNA]</scope>
    <source>
        <strain evidence="2">KCTC 52490</strain>
    </source>
</reference>
<keyword evidence="2" id="KW-1185">Reference proteome</keyword>
<proteinExistence type="predicted"/>
<gene>
    <name evidence="1" type="ORF">ACFS25_21815</name>
</gene>
<accession>A0ABW6AP94</accession>
<dbReference type="Proteomes" id="UP001597512">
    <property type="component" value="Unassembled WGS sequence"/>
</dbReference>
<name>A0ABW6AP94_9BACT</name>
<comment type="caution">
    <text evidence="1">The sequence shown here is derived from an EMBL/GenBank/DDBJ whole genome shotgun (WGS) entry which is preliminary data.</text>
</comment>
<evidence type="ECO:0000313" key="2">
    <source>
        <dbReference type="Proteomes" id="UP001597512"/>
    </source>
</evidence>
<organism evidence="1 2">
    <name type="scientific">Spirosoma flavum</name>
    <dbReference type="NCBI Taxonomy" id="2048557"/>
    <lineage>
        <taxon>Bacteria</taxon>
        <taxon>Pseudomonadati</taxon>
        <taxon>Bacteroidota</taxon>
        <taxon>Cytophagia</taxon>
        <taxon>Cytophagales</taxon>
        <taxon>Cytophagaceae</taxon>
        <taxon>Spirosoma</taxon>
    </lineage>
</organism>
<dbReference type="RefSeq" id="WP_381505222.1">
    <property type="nucleotide sequence ID" value="NZ_JBHUOM010000023.1"/>
</dbReference>
<sequence length="123" mass="14449">MRAIKEYLTKAKNGELTEQYQSADYSDEELQFIFPSIRKLTTWAWAENQRLAESDRQSQFTAMHPDADVTPRHTFILVVTLHGTLKTLLNKYMFSRQRLYSLKISDMTSTEYAQFRKFIGGKE</sequence>
<evidence type="ECO:0000313" key="1">
    <source>
        <dbReference type="EMBL" id="MFD2936434.1"/>
    </source>
</evidence>
<protein>
    <submittedName>
        <fullName evidence="1">Uncharacterized protein</fullName>
    </submittedName>
</protein>